<dbReference type="EC" id="2.4.99.28" evidence="14"/>
<dbReference type="GO" id="GO:0032153">
    <property type="term" value="C:cell division site"/>
    <property type="evidence" value="ECO:0007669"/>
    <property type="project" value="TreeGrafter"/>
</dbReference>
<proteinExistence type="inferred from homology"/>
<evidence type="ECO:0000313" key="18">
    <source>
        <dbReference type="EMBL" id="KJY48598.1"/>
    </source>
</evidence>
<keyword evidence="4 17" id="KW-0812">Transmembrane</keyword>
<dbReference type="InterPro" id="IPR018365">
    <property type="entry name" value="Cell_cycle_FtsW-rel_CS"/>
</dbReference>
<evidence type="ECO:0000256" key="12">
    <source>
        <dbReference type="ARBA" id="ARBA00041185"/>
    </source>
</evidence>
<feature type="transmembrane region" description="Helical" evidence="17">
    <location>
        <begin position="50"/>
        <end position="68"/>
    </location>
</feature>
<feature type="transmembrane region" description="Helical" evidence="17">
    <location>
        <begin position="106"/>
        <end position="130"/>
    </location>
</feature>
<evidence type="ECO:0000256" key="8">
    <source>
        <dbReference type="ARBA" id="ARBA00023136"/>
    </source>
</evidence>
<dbReference type="PANTHER" id="PTHR30474:SF2">
    <property type="entry name" value="PEPTIDOGLYCAN GLYCOSYLTRANSFERASE FTSW-RELATED"/>
    <property type="match status" value="1"/>
</dbReference>
<dbReference type="HOGENOM" id="CLU_029243_1_2_9"/>
<dbReference type="GO" id="GO:0005886">
    <property type="term" value="C:plasma membrane"/>
    <property type="evidence" value="ECO:0007669"/>
    <property type="project" value="TreeGrafter"/>
</dbReference>
<reference evidence="18 19" key="1">
    <citation type="submission" date="2014-12" db="EMBL/GenBank/DDBJ databases">
        <title>Comparative genomics of the lactic acid bacteria isolated from the honey bee gut.</title>
        <authorList>
            <person name="Ellegaard K.M."/>
            <person name="Tamarit D."/>
            <person name="Javelind E."/>
            <person name="Olofsson T."/>
            <person name="Andersson S.G."/>
            <person name="Vasquez A."/>
        </authorList>
    </citation>
    <scope>NUCLEOTIDE SEQUENCE [LARGE SCALE GENOMIC DNA]</scope>
    <source>
        <strain evidence="18 19">Hon2</strain>
    </source>
</reference>
<feature type="transmembrane region" description="Helical" evidence="17">
    <location>
        <begin position="327"/>
        <end position="354"/>
    </location>
</feature>
<dbReference type="PATRIC" id="fig|1218508.4.peg.985"/>
<feature type="transmembrane region" description="Helical" evidence="17">
    <location>
        <begin position="12"/>
        <end position="30"/>
    </location>
</feature>
<evidence type="ECO:0000256" key="10">
    <source>
        <dbReference type="ARBA" id="ARBA00033270"/>
    </source>
</evidence>
<dbReference type="Proteomes" id="UP000033695">
    <property type="component" value="Unassembled WGS sequence"/>
</dbReference>
<feature type="transmembrane region" description="Helical" evidence="17">
    <location>
        <begin position="294"/>
        <end position="315"/>
    </location>
</feature>
<organism evidence="18 19">
    <name type="scientific">Bombilactobacillus mellis</name>
    <dbReference type="NCBI Taxonomy" id="1218508"/>
    <lineage>
        <taxon>Bacteria</taxon>
        <taxon>Bacillati</taxon>
        <taxon>Bacillota</taxon>
        <taxon>Bacilli</taxon>
        <taxon>Lactobacillales</taxon>
        <taxon>Lactobacillaceae</taxon>
        <taxon>Bombilactobacillus</taxon>
    </lineage>
</organism>
<evidence type="ECO:0000256" key="2">
    <source>
        <dbReference type="ARBA" id="ARBA00022676"/>
    </source>
</evidence>
<dbReference type="GO" id="GO:0009252">
    <property type="term" value="P:peptidoglycan biosynthetic process"/>
    <property type="evidence" value="ECO:0007669"/>
    <property type="project" value="UniProtKB-KW"/>
</dbReference>
<evidence type="ECO:0000256" key="13">
    <source>
        <dbReference type="ARBA" id="ARBA00041418"/>
    </source>
</evidence>
<comment type="similarity">
    <text evidence="11">Belongs to the SEDS family. FtsW subfamily.</text>
</comment>
<dbReference type="OrthoDB" id="9812661at2"/>
<evidence type="ECO:0000256" key="14">
    <source>
        <dbReference type="ARBA" id="ARBA00044770"/>
    </source>
</evidence>
<evidence type="ECO:0000313" key="19">
    <source>
        <dbReference type="Proteomes" id="UP000033695"/>
    </source>
</evidence>
<dbReference type="GO" id="GO:0015648">
    <property type="term" value="F:lipid-linked peptidoglycan transporter activity"/>
    <property type="evidence" value="ECO:0007669"/>
    <property type="project" value="TreeGrafter"/>
</dbReference>
<comment type="function">
    <text evidence="16">Peptidoglycan polymerase that is essential for cell division.</text>
</comment>
<sequence length="392" mass="43280">MKIKLKNIDYWILIPFLLLTAIGIVMVYSASSNAAVLQGLKSTTYLKRQLLFVVMGIFLCAFFYLLKINALQTKFFVQFFLLSVMGLLIFLLVLKHFVPSIAVNGAAAWIPLGPINIQPLELAKLALVLYLSKIYSQRMLRIRQLPFKEMMKEILPPLILTSFIIILTLKQPDLGGAASLAAIMLLMSFASGMELKYAFGTVLVLLSVFVGGYFWFKHQALTGGVVSTYQMQRLLAFYHPFQLEKTGGSQLVNSYYAINNGGLLGRGLGNSIQKLGYLPEPYTDFILAITSEELGVVGVIIVLGLLFILIARIVYLGLRTKKVYFSLLNYGIAAILFVQTFFNVGGVLGILPITGVTLPFISYGGSSILVLSCCIGIALNVSVNLRKFEHLS</sequence>
<comment type="caution">
    <text evidence="18">The sequence shown here is derived from an EMBL/GenBank/DDBJ whole genome shotgun (WGS) entry which is preliminary data.</text>
</comment>
<dbReference type="InterPro" id="IPR001182">
    <property type="entry name" value="FtsW/RodA"/>
</dbReference>
<dbReference type="RefSeq" id="WP_045922862.1">
    <property type="nucleotide sequence ID" value="NZ_JBHTHW010000008.1"/>
</dbReference>
<feature type="transmembrane region" description="Helical" evidence="17">
    <location>
        <begin position="75"/>
        <end position="94"/>
    </location>
</feature>
<dbReference type="PROSITE" id="PS00428">
    <property type="entry name" value="FTSW_RODA_SPOVE"/>
    <property type="match status" value="1"/>
</dbReference>
<gene>
    <name evidence="18" type="primary">ftsW</name>
    <name evidence="18" type="ORF">JG29_10000</name>
</gene>
<dbReference type="AlphaFoldDB" id="A0A0F4KRC3"/>
<keyword evidence="3" id="KW-0808">Transferase</keyword>
<keyword evidence="5" id="KW-0133">Cell shape</keyword>
<evidence type="ECO:0000256" key="17">
    <source>
        <dbReference type="SAM" id="Phobius"/>
    </source>
</evidence>
<evidence type="ECO:0000256" key="3">
    <source>
        <dbReference type="ARBA" id="ARBA00022679"/>
    </source>
</evidence>
<feature type="transmembrane region" description="Helical" evidence="17">
    <location>
        <begin position="360"/>
        <end position="383"/>
    </location>
</feature>
<comment type="catalytic activity">
    <reaction evidence="15">
        <text>[GlcNAc-(1-&gt;4)-Mur2Ac(oyl-L-Ala-gamma-D-Glu-L-Lys-D-Ala-D-Ala)](n)-di-trans,octa-cis-undecaprenyl diphosphate + beta-D-GlcNAc-(1-&gt;4)-Mur2Ac(oyl-L-Ala-gamma-D-Glu-L-Lys-D-Ala-D-Ala)-di-trans,octa-cis-undecaprenyl diphosphate = [GlcNAc-(1-&gt;4)-Mur2Ac(oyl-L-Ala-gamma-D-Glu-L-Lys-D-Ala-D-Ala)](n+1)-di-trans,octa-cis-undecaprenyl diphosphate + di-trans,octa-cis-undecaprenyl diphosphate + H(+)</text>
        <dbReference type="Rhea" id="RHEA:23708"/>
        <dbReference type="Rhea" id="RHEA-COMP:9602"/>
        <dbReference type="Rhea" id="RHEA-COMP:9603"/>
        <dbReference type="ChEBI" id="CHEBI:15378"/>
        <dbReference type="ChEBI" id="CHEBI:58405"/>
        <dbReference type="ChEBI" id="CHEBI:60033"/>
        <dbReference type="ChEBI" id="CHEBI:78435"/>
        <dbReference type="EC" id="2.4.99.28"/>
    </reaction>
</comment>
<evidence type="ECO:0000256" key="11">
    <source>
        <dbReference type="ARBA" id="ARBA00038053"/>
    </source>
</evidence>
<dbReference type="EMBL" id="JXBZ01000008">
    <property type="protein sequence ID" value="KJY48598.1"/>
    <property type="molecule type" value="Genomic_DNA"/>
</dbReference>
<evidence type="ECO:0000256" key="7">
    <source>
        <dbReference type="ARBA" id="ARBA00022989"/>
    </source>
</evidence>
<dbReference type="Pfam" id="PF01098">
    <property type="entry name" value="FTSW_RODA_SPOVE"/>
    <property type="match status" value="1"/>
</dbReference>
<name>A0A0F4KRC3_9LACO</name>
<dbReference type="GO" id="GO:0008955">
    <property type="term" value="F:peptidoglycan glycosyltransferase activity"/>
    <property type="evidence" value="ECO:0007669"/>
    <property type="project" value="UniProtKB-EC"/>
</dbReference>
<evidence type="ECO:0000256" key="9">
    <source>
        <dbReference type="ARBA" id="ARBA00032370"/>
    </source>
</evidence>
<evidence type="ECO:0000256" key="5">
    <source>
        <dbReference type="ARBA" id="ARBA00022960"/>
    </source>
</evidence>
<accession>A0A0F4KRC3</accession>
<evidence type="ECO:0000256" key="16">
    <source>
        <dbReference type="ARBA" id="ARBA00049966"/>
    </source>
</evidence>
<dbReference type="GO" id="GO:0008360">
    <property type="term" value="P:regulation of cell shape"/>
    <property type="evidence" value="ECO:0007669"/>
    <property type="project" value="UniProtKB-KW"/>
</dbReference>
<keyword evidence="8 17" id="KW-0472">Membrane</keyword>
<evidence type="ECO:0000256" key="15">
    <source>
        <dbReference type="ARBA" id="ARBA00049902"/>
    </source>
</evidence>
<evidence type="ECO:0000256" key="1">
    <source>
        <dbReference type="ARBA" id="ARBA00004141"/>
    </source>
</evidence>
<dbReference type="STRING" id="1218508.JG29_10000"/>
<evidence type="ECO:0000256" key="4">
    <source>
        <dbReference type="ARBA" id="ARBA00022692"/>
    </source>
</evidence>
<evidence type="ECO:0000256" key="6">
    <source>
        <dbReference type="ARBA" id="ARBA00022984"/>
    </source>
</evidence>
<keyword evidence="19" id="KW-1185">Reference proteome</keyword>
<keyword evidence="2" id="KW-0328">Glycosyltransferase</keyword>
<feature type="transmembrane region" description="Helical" evidence="17">
    <location>
        <begin position="174"/>
        <end position="190"/>
    </location>
</feature>
<comment type="subcellular location">
    <subcellularLocation>
        <location evidence="1">Membrane</location>
        <topology evidence="1">Multi-pass membrane protein</topology>
    </subcellularLocation>
</comment>
<keyword evidence="7 17" id="KW-1133">Transmembrane helix</keyword>
<protein>
    <recommendedName>
        <fullName evidence="12">Probable peptidoglycan glycosyltransferase FtsW</fullName>
        <ecNumber evidence="14">2.4.99.28</ecNumber>
    </recommendedName>
    <alternativeName>
        <fullName evidence="13">Cell division protein FtsW</fullName>
    </alternativeName>
    <alternativeName>
        <fullName evidence="10">Cell wall polymerase</fullName>
    </alternativeName>
    <alternativeName>
        <fullName evidence="9">Peptidoglycan polymerase</fullName>
    </alternativeName>
</protein>
<keyword evidence="6" id="KW-0573">Peptidoglycan synthesis</keyword>
<dbReference type="GO" id="GO:0051301">
    <property type="term" value="P:cell division"/>
    <property type="evidence" value="ECO:0007669"/>
    <property type="project" value="InterPro"/>
</dbReference>
<dbReference type="PANTHER" id="PTHR30474">
    <property type="entry name" value="CELL CYCLE PROTEIN"/>
    <property type="match status" value="1"/>
</dbReference>
<feature type="transmembrane region" description="Helical" evidence="17">
    <location>
        <begin position="197"/>
        <end position="216"/>
    </location>
</feature>
<feature type="transmembrane region" description="Helical" evidence="17">
    <location>
        <begin position="150"/>
        <end position="168"/>
    </location>
</feature>